<evidence type="ECO:0000259" key="4">
    <source>
        <dbReference type="Pfam" id="PF00588"/>
    </source>
</evidence>
<dbReference type="InterPro" id="IPR029028">
    <property type="entry name" value="Alpha/beta_knot_MTases"/>
</dbReference>
<evidence type="ECO:0000256" key="3">
    <source>
        <dbReference type="ARBA" id="ARBA00022679"/>
    </source>
</evidence>
<keyword evidence="7" id="KW-1185">Reference proteome</keyword>
<dbReference type="SUPFAM" id="SSF55315">
    <property type="entry name" value="L30e-like"/>
    <property type="match status" value="1"/>
</dbReference>
<evidence type="ECO:0000256" key="1">
    <source>
        <dbReference type="ARBA" id="ARBA00007228"/>
    </source>
</evidence>
<accession>A0ABS9K3V8</accession>
<dbReference type="CDD" id="cd18095">
    <property type="entry name" value="SpoU-like_rRNA-MTase"/>
    <property type="match status" value="1"/>
</dbReference>
<dbReference type="RefSeq" id="WP_275711187.1">
    <property type="nucleotide sequence ID" value="NZ_JAKLTN010000002.1"/>
</dbReference>
<feature type="domain" description="tRNA/rRNA methyltransferase SpoU type" evidence="4">
    <location>
        <begin position="113"/>
        <end position="248"/>
    </location>
</feature>
<name>A0ABS9K3V8_9RHOO</name>
<sequence>MKLIQSRDNAFFKQLKKLAESGRERRKAGQTLLDGVHLVQSFEAAFGRLETLVVAESALAGGEVADYVAGRETVILADALMRDLGLVDTPSGLLAVAPMPDASQSLHLDQDAILLDGVQDPGNLGTLLRTAAAAGIRQALLSPACAAAWSPKVLRAGQGAHFALSIHEDVDLPAVMAEYKGTTAVTCLDGATSLFDARWSGPVAWVFGAEGLGVRRELIEAATLRIRIPMPGSVESLNVAAAAAVCLFEAVRRRLA</sequence>
<dbReference type="InterPro" id="IPR001537">
    <property type="entry name" value="SpoU_MeTrfase"/>
</dbReference>
<comment type="similarity">
    <text evidence="1">Belongs to the class IV-like SAM-binding methyltransferase superfamily. RNA methyltransferase TrmH family.</text>
</comment>
<dbReference type="InterPro" id="IPR053888">
    <property type="entry name" value="MRM3-like_sub_bind"/>
</dbReference>
<keyword evidence="2 6" id="KW-0489">Methyltransferase</keyword>
<dbReference type="Pfam" id="PF22435">
    <property type="entry name" value="MRM3-like_sub_bind"/>
    <property type="match status" value="1"/>
</dbReference>
<dbReference type="Gene3D" id="3.30.1330.30">
    <property type="match status" value="1"/>
</dbReference>
<dbReference type="InterPro" id="IPR051259">
    <property type="entry name" value="rRNA_Methyltransferase"/>
</dbReference>
<dbReference type="SUPFAM" id="SSF75217">
    <property type="entry name" value="alpha/beta knot"/>
    <property type="match status" value="1"/>
</dbReference>
<evidence type="ECO:0000313" key="6">
    <source>
        <dbReference type="EMBL" id="MCG2577857.1"/>
    </source>
</evidence>
<dbReference type="Gene3D" id="3.40.1280.10">
    <property type="match status" value="1"/>
</dbReference>
<feature type="domain" description="MRM3-like substrate binding" evidence="5">
    <location>
        <begin position="9"/>
        <end position="95"/>
    </location>
</feature>
<dbReference type="Proteomes" id="UP001165384">
    <property type="component" value="Unassembled WGS sequence"/>
</dbReference>
<dbReference type="PANTHER" id="PTHR43191:SF2">
    <property type="entry name" value="RRNA METHYLTRANSFERASE 3, MITOCHONDRIAL"/>
    <property type="match status" value="1"/>
</dbReference>
<protein>
    <submittedName>
        <fullName evidence="6">RNA methyltransferase</fullName>
    </submittedName>
</protein>
<evidence type="ECO:0000256" key="2">
    <source>
        <dbReference type="ARBA" id="ARBA00022603"/>
    </source>
</evidence>
<reference evidence="6" key="1">
    <citation type="submission" date="2022-01" db="EMBL/GenBank/DDBJ databases">
        <authorList>
            <person name="Jo J.-H."/>
            <person name="Im W.-T."/>
        </authorList>
    </citation>
    <scope>NUCLEOTIDE SEQUENCE</scope>
    <source>
        <strain evidence="6">XY25</strain>
    </source>
</reference>
<dbReference type="EMBL" id="JAKLTN010000002">
    <property type="protein sequence ID" value="MCG2577857.1"/>
    <property type="molecule type" value="Genomic_DNA"/>
</dbReference>
<keyword evidence="3" id="KW-0808">Transferase</keyword>
<organism evidence="6 7">
    <name type="scientific">Dechloromonas hankyongensis</name>
    <dbReference type="NCBI Taxonomy" id="2908002"/>
    <lineage>
        <taxon>Bacteria</taxon>
        <taxon>Pseudomonadati</taxon>
        <taxon>Pseudomonadota</taxon>
        <taxon>Betaproteobacteria</taxon>
        <taxon>Rhodocyclales</taxon>
        <taxon>Azonexaceae</taxon>
        <taxon>Dechloromonas</taxon>
    </lineage>
</organism>
<dbReference type="GO" id="GO:0032259">
    <property type="term" value="P:methylation"/>
    <property type="evidence" value="ECO:0007669"/>
    <property type="project" value="UniProtKB-KW"/>
</dbReference>
<dbReference type="Pfam" id="PF00588">
    <property type="entry name" value="SpoU_methylase"/>
    <property type="match status" value="1"/>
</dbReference>
<proteinExistence type="inferred from homology"/>
<dbReference type="GO" id="GO:0008168">
    <property type="term" value="F:methyltransferase activity"/>
    <property type="evidence" value="ECO:0007669"/>
    <property type="project" value="UniProtKB-KW"/>
</dbReference>
<gene>
    <name evidence="6" type="ORF">LZ012_12740</name>
</gene>
<dbReference type="InterPro" id="IPR029026">
    <property type="entry name" value="tRNA_m1G_MTases_N"/>
</dbReference>
<evidence type="ECO:0000259" key="5">
    <source>
        <dbReference type="Pfam" id="PF22435"/>
    </source>
</evidence>
<dbReference type="InterPro" id="IPR029064">
    <property type="entry name" value="Ribosomal_eL30-like_sf"/>
</dbReference>
<comment type="caution">
    <text evidence="6">The sequence shown here is derived from an EMBL/GenBank/DDBJ whole genome shotgun (WGS) entry which is preliminary data.</text>
</comment>
<evidence type="ECO:0000313" key="7">
    <source>
        <dbReference type="Proteomes" id="UP001165384"/>
    </source>
</evidence>
<dbReference type="PANTHER" id="PTHR43191">
    <property type="entry name" value="RRNA METHYLTRANSFERASE 3"/>
    <property type="match status" value="1"/>
</dbReference>